<organism evidence="7 8">
    <name type="scientific">Sphingosinicella soli</name>
    <dbReference type="NCBI Taxonomy" id="333708"/>
    <lineage>
        <taxon>Bacteria</taxon>
        <taxon>Pseudomonadati</taxon>
        <taxon>Pseudomonadota</taxon>
        <taxon>Alphaproteobacteria</taxon>
        <taxon>Sphingomonadales</taxon>
        <taxon>Sphingosinicellaceae</taxon>
        <taxon>Sphingosinicella</taxon>
    </lineage>
</organism>
<proteinExistence type="predicted"/>
<protein>
    <submittedName>
        <fullName evidence="7">3-phenylpropionate/trans-cinnamate dioxygenase ferredoxin reductase subunit</fullName>
        <ecNumber evidence="7">1.18.1.3</ecNumber>
    </submittedName>
</protein>
<dbReference type="EC" id="1.18.1.3" evidence="7"/>
<keyword evidence="3" id="KW-0274">FAD</keyword>
<keyword evidence="8" id="KW-1185">Reference proteome</keyword>
<dbReference type="InterPro" id="IPR028202">
    <property type="entry name" value="Reductase_C"/>
</dbReference>
<evidence type="ECO:0000259" key="5">
    <source>
        <dbReference type="Pfam" id="PF07992"/>
    </source>
</evidence>
<dbReference type="SUPFAM" id="SSF51905">
    <property type="entry name" value="FAD/NAD(P)-binding domain"/>
    <property type="match status" value="1"/>
</dbReference>
<dbReference type="Gene3D" id="3.50.50.60">
    <property type="entry name" value="FAD/NAD(P)-binding domain"/>
    <property type="match status" value="2"/>
</dbReference>
<evidence type="ECO:0000256" key="2">
    <source>
        <dbReference type="ARBA" id="ARBA00022630"/>
    </source>
</evidence>
<dbReference type="AlphaFoldDB" id="A0A7W7AZ88"/>
<dbReference type="GO" id="GO:0008860">
    <property type="term" value="F:ferredoxin-NAD+ reductase activity"/>
    <property type="evidence" value="ECO:0007669"/>
    <property type="project" value="UniProtKB-EC"/>
</dbReference>
<reference evidence="7 8" key="1">
    <citation type="submission" date="2020-08" db="EMBL/GenBank/DDBJ databases">
        <title>Genomic Encyclopedia of Type Strains, Phase IV (KMG-IV): sequencing the most valuable type-strain genomes for metagenomic binning, comparative biology and taxonomic classification.</title>
        <authorList>
            <person name="Goeker M."/>
        </authorList>
    </citation>
    <scope>NUCLEOTIDE SEQUENCE [LARGE SCALE GENOMIC DNA]</scope>
    <source>
        <strain evidence="7 8">DSM 17328</strain>
    </source>
</reference>
<evidence type="ECO:0000256" key="3">
    <source>
        <dbReference type="ARBA" id="ARBA00022827"/>
    </source>
</evidence>
<keyword evidence="4 7" id="KW-0560">Oxidoreductase</keyword>
<dbReference type="InterPro" id="IPR023753">
    <property type="entry name" value="FAD/NAD-binding_dom"/>
</dbReference>
<dbReference type="InterPro" id="IPR036188">
    <property type="entry name" value="FAD/NAD-bd_sf"/>
</dbReference>
<dbReference type="SUPFAM" id="SSF55424">
    <property type="entry name" value="FAD/NAD-linked reductases, dimerisation (C-terminal) domain"/>
    <property type="match status" value="1"/>
</dbReference>
<dbReference type="RefSeq" id="WP_184065198.1">
    <property type="nucleotide sequence ID" value="NZ_JACHNZ010000005.1"/>
</dbReference>
<dbReference type="Proteomes" id="UP000566324">
    <property type="component" value="Unassembled WGS sequence"/>
</dbReference>
<sequence>MNEFTNGVVIVGGGMAGDACITELRREGYSGRITMIGEESWQPYERPPLSKIALREPELISGSFFLKPEGWYHDNAVDLQLSRRVTDVDLHNKRVEVDTGDKIAFGRLLIATGGNVRRFRLEGGAAANISYLRTKNDALQLAAQLAPGVRLVVVGMGVIGSEIAASARQLGCEVHAIEPESTPMVRALGSEMGRWLAAVHEEHGIRVLYGRSLQRFIMDGDRVCAVECDDGSVLDCDAVCVGIGIIPRTELAMQAGLLVDDGILVDSSNRTSCDSVFAAGDVARVPALRGGTVRYETYQNAADQGTRAARAMLGATLQNPLPCSFWSDQYDLNIQIMGIISDELVPVIRPLPNDGFIRFYLENGIARGCVAVNAGRDLMPARRIVFAAAPVDAATLASPDMSLRGFLVETS</sequence>
<comment type="caution">
    <text evidence="7">The sequence shown here is derived from an EMBL/GenBank/DDBJ whole genome shotgun (WGS) entry which is preliminary data.</text>
</comment>
<evidence type="ECO:0000259" key="6">
    <source>
        <dbReference type="Pfam" id="PF14759"/>
    </source>
</evidence>
<name>A0A7W7AZ88_9SPHN</name>
<accession>A0A7W7AZ88</accession>
<dbReference type="Pfam" id="PF14759">
    <property type="entry name" value="Reductase_C"/>
    <property type="match status" value="1"/>
</dbReference>
<dbReference type="Gene3D" id="3.30.390.30">
    <property type="match status" value="1"/>
</dbReference>
<feature type="domain" description="FAD/NAD(P)-binding" evidence="5">
    <location>
        <begin position="8"/>
        <end position="305"/>
    </location>
</feature>
<feature type="domain" description="Reductase C-terminal" evidence="6">
    <location>
        <begin position="325"/>
        <end position="406"/>
    </location>
</feature>
<dbReference type="GO" id="GO:0005737">
    <property type="term" value="C:cytoplasm"/>
    <property type="evidence" value="ECO:0007669"/>
    <property type="project" value="TreeGrafter"/>
</dbReference>
<comment type="cofactor">
    <cofactor evidence="1">
        <name>FAD</name>
        <dbReference type="ChEBI" id="CHEBI:57692"/>
    </cofactor>
</comment>
<dbReference type="PRINTS" id="PR00411">
    <property type="entry name" value="PNDRDTASEI"/>
</dbReference>
<dbReference type="GO" id="GO:0016651">
    <property type="term" value="F:oxidoreductase activity, acting on NAD(P)H"/>
    <property type="evidence" value="ECO:0007669"/>
    <property type="project" value="TreeGrafter"/>
</dbReference>
<dbReference type="PANTHER" id="PTHR43557:SF2">
    <property type="entry name" value="RIESKE DOMAIN-CONTAINING PROTEIN-RELATED"/>
    <property type="match status" value="1"/>
</dbReference>
<dbReference type="EMBL" id="JACHNZ010000005">
    <property type="protein sequence ID" value="MBB4631111.1"/>
    <property type="molecule type" value="Genomic_DNA"/>
</dbReference>
<evidence type="ECO:0000256" key="1">
    <source>
        <dbReference type="ARBA" id="ARBA00001974"/>
    </source>
</evidence>
<dbReference type="PANTHER" id="PTHR43557">
    <property type="entry name" value="APOPTOSIS-INDUCING FACTOR 1"/>
    <property type="match status" value="1"/>
</dbReference>
<evidence type="ECO:0000313" key="8">
    <source>
        <dbReference type="Proteomes" id="UP000566324"/>
    </source>
</evidence>
<dbReference type="InterPro" id="IPR016156">
    <property type="entry name" value="FAD/NAD-linked_Rdtase_dimer_sf"/>
</dbReference>
<gene>
    <name evidence="7" type="ORF">GGQ98_000718</name>
</gene>
<dbReference type="InterPro" id="IPR050446">
    <property type="entry name" value="FAD-oxidoreductase/Apoptosis"/>
</dbReference>
<dbReference type="Pfam" id="PF07992">
    <property type="entry name" value="Pyr_redox_2"/>
    <property type="match status" value="1"/>
</dbReference>
<keyword evidence="2" id="KW-0285">Flavoprotein</keyword>
<evidence type="ECO:0000313" key="7">
    <source>
        <dbReference type="EMBL" id="MBB4631111.1"/>
    </source>
</evidence>
<dbReference type="PRINTS" id="PR00368">
    <property type="entry name" value="FADPNR"/>
</dbReference>
<dbReference type="GO" id="GO:0051213">
    <property type="term" value="F:dioxygenase activity"/>
    <property type="evidence" value="ECO:0007669"/>
    <property type="project" value="UniProtKB-KW"/>
</dbReference>
<keyword evidence="7" id="KW-0223">Dioxygenase</keyword>
<evidence type="ECO:0000256" key="4">
    <source>
        <dbReference type="ARBA" id="ARBA00023002"/>
    </source>
</evidence>